<dbReference type="InterPro" id="IPR043147">
    <property type="entry name" value="Penicillin_amidase_A-knob"/>
</dbReference>
<dbReference type="EMBL" id="CP002064">
    <property type="protein sequence ID" value="ADJ17054.1"/>
    <property type="molecule type" value="Genomic_DNA"/>
</dbReference>
<dbReference type="GO" id="GO:0016811">
    <property type="term" value="F:hydrolase activity, acting on carbon-nitrogen (but not peptide) bonds, in linear amides"/>
    <property type="evidence" value="ECO:0007669"/>
    <property type="project" value="InterPro"/>
</dbReference>
<dbReference type="PIRSF" id="PIRSF001227">
    <property type="entry name" value="Pen_acylase"/>
    <property type="match status" value="1"/>
</dbReference>
<dbReference type="KEGG" id="hje:HacjB3_18558"/>
<keyword evidence="5" id="KW-0614">Plasmid</keyword>
<dbReference type="AlphaFoldDB" id="D8JCE7"/>
<evidence type="ECO:0000313" key="5">
    <source>
        <dbReference type="EMBL" id="ADJ17054.1"/>
    </source>
</evidence>
<feature type="compositionally biased region" description="Polar residues" evidence="4">
    <location>
        <begin position="289"/>
        <end position="306"/>
    </location>
</feature>
<dbReference type="InterPro" id="IPR002692">
    <property type="entry name" value="S45"/>
</dbReference>
<evidence type="ECO:0000256" key="4">
    <source>
        <dbReference type="SAM" id="MobiDB-lite"/>
    </source>
</evidence>
<dbReference type="InterPro" id="IPR043146">
    <property type="entry name" value="Penicillin_amidase_N_B-knob"/>
</dbReference>
<dbReference type="InterPro" id="IPR029055">
    <property type="entry name" value="Ntn_hydrolases_N"/>
</dbReference>
<dbReference type="InterPro" id="IPR014395">
    <property type="entry name" value="Pen/GL7ACA/AHL_acylase"/>
</dbReference>
<accession>D8JCE7</accession>
<dbReference type="InterPro" id="IPR023343">
    <property type="entry name" value="Penicillin_amidase_dom1"/>
</dbReference>
<dbReference type="CDD" id="cd03747">
    <property type="entry name" value="Ntn_PGA_like"/>
    <property type="match status" value="1"/>
</dbReference>
<dbReference type="Pfam" id="PF01804">
    <property type="entry name" value="Penicil_amidase"/>
    <property type="match status" value="1"/>
</dbReference>
<name>D8JCE7_HALJB</name>
<dbReference type="PANTHER" id="PTHR34218">
    <property type="entry name" value="PEPTIDASE S45 PENICILLIN AMIDASE"/>
    <property type="match status" value="1"/>
</dbReference>
<dbReference type="GO" id="GO:0017000">
    <property type="term" value="P:antibiotic biosynthetic process"/>
    <property type="evidence" value="ECO:0007669"/>
    <property type="project" value="InterPro"/>
</dbReference>
<dbReference type="Gene3D" id="2.30.120.10">
    <property type="match status" value="1"/>
</dbReference>
<keyword evidence="3" id="KW-0865">Zymogen</keyword>
<dbReference type="Gene3D" id="3.60.20.10">
    <property type="entry name" value="Glutamine Phosphoribosylpyrophosphate, subunit 1, domain 1"/>
    <property type="match status" value="1"/>
</dbReference>
<comment type="similarity">
    <text evidence="1">Belongs to the peptidase S45 family.</text>
</comment>
<gene>
    <name evidence="5" type="ordered locus">HacjB3_18558</name>
</gene>
<dbReference type="PANTHER" id="PTHR34218:SF4">
    <property type="entry name" value="ACYL-HOMOSERINE LACTONE ACYLASE QUIP"/>
    <property type="match status" value="1"/>
</dbReference>
<dbReference type="Proteomes" id="UP000000390">
    <property type="component" value="Plasmid 2"/>
</dbReference>
<dbReference type="HOGENOM" id="CLU_011790_0_1_2"/>
<dbReference type="Gene3D" id="1.10.439.10">
    <property type="entry name" value="Penicillin Amidohydrolase, domain 1"/>
    <property type="match status" value="1"/>
</dbReference>
<evidence type="ECO:0000256" key="3">
    <source>
        <dbReference type="ARBA" id="ARBA00023145"/>
    </source>
</evidence>
<reference evidence="5 6" key="1">
    <citation type="journal article" date="2010" name="J. Bacteriol.">
        <title>Complete genome sequence of Halalkalicoccus jeotgali B3(T), an extremely halophilic archaeon.</title>
        <authorList>
            <person name="Roh S.W."/>
            <person name="Nam Y.D."/>
            <person name="Nam S.H."/>
            <person name="Choi S.H."/>
            <person name="Park H.S."/>
            <person name="Bae J.W."/>
        </authorList>
    </citation>
    <scope>NUCLEOTIDE SEQUENCE [LARGE SCALE GENOMIC DNA]</scope>
    <source>
        <strain evidence="6">DSM 18796 / CECT 7217 / JCM 14584 / KCTC 4019 / B3</strain>
        <plasmid evidence="6">2</plasmid>
    </source>
</reference>
<organism evidence="5 6">
    <name type="scientific">Halalkalicoccus jeotgali (strain DSM 18796 / CECT 7217 / JCM 14584 / KCTC 4019 / B3)</name>
    <dbReference type="NCBI Taxonomy" id="795797"/>
    <lineage>
        <taxon>Archaea</taxon>
        <taxon>Methanobacteriati</taxon>
        <taxon>Methanobacteriota</taxon>
        <taxon>Stenosarchaea group</taxon>
        <taxon>Halobacteria</taxon>
        <taxon>Halobacteriales</taxon>
        <taxon>Halococcaceae</taxon>
        <taxon>Halalkalicoccus</taxon>
    </lineage>
</organism>
<feature type="region of interest" description="Disordered" evidence="4">
    <location>
        <begin position="288"/>
        <end position="311"/>
    </location>
</feature>
<dbReference type="PATRIC" id="fig|795797.18.peg.3603"/>
<evidence type="ECO:0000313" key="6">
    <source>
        <dbReference type="Proteomes" id="UP000000390"/>
    </source>
</evidence>
<dbReference type="eggNOG" id="arCOG04082">
    <property type="taxonomic scope" value="Archaea"/>
</dbReference>
<proteinExistence type="inferred from homology"/>
<dbReference type="Gene3D" id="1.10.1400.10">
    <property type="match status" value="1"/>
</dbReference>
<evidence type="ECO:0000256" key="1">
    <source>
        <dbReference type="ARBA" id="ARBA00006586"/>
    </source>
</evidence>
<dbReference type="MEROPS" id="S45.003"/>
<keyword evidence="2" id="KW-0378">Hydrolase</keyword>
<sequence length="868" mass="97149">MFHLHMADDNSSQQGREADQLGTWPLSRRAFGGLTAGTLGAIQLGGLAAAATKNTPEKHDSICYEVEGLKESAEILVDQWGVPHMYAEDVQDVAFVQGFNAARDRLWQIDLWRRRSSGELSEVFGEEWIEHDRGAHLFSYRGDIDEEWDAYGPDAETIATGFANGVNAFIDQTEENSDLLPVEFKALDYEPRRWEPEDIVRMRVHAITLNVSSEVQRAITLREFGEDVERVRQWLNPEDWEIEIPDGLDLDLIPEDVLDVFEAATMSHTSVSFDEDDIRNPEVLDDLSVLTNSGGSTGTDPSGKSDQMNEKEEIPSASNNWVVGPELTETGRPILANDPHRAHNVPSLRYIAHISSPEFDVIGAGEPGLPGISIGHNGNTAFGLTIFYIDQQDLYVYETNPDDPNEYRYEDDWESMDVETETFEIRDGEDQEVELKFTQHGPVIYEDPDENIAFAVRTVWTDPGTTAYFGGIGYMRAENIDEFQDAMEGELTPGMQGWGAPPENQVAADTDGNIGWFPGGRTPVRPNWDGLLPVPGDGRYEWDGYQHQSNLPREVNPDRGWIATANHFNLPDDYPVDDPPIGFEWVAPYRYQRIAEVLSEFDEENTHSLEDSTDLQTDFLSIPIRIITEALAETDPNEDRLVEARDWLTAWDAVLDADSGEAALAEVWFEKHLQEAVTIELIGKEAFDHIGTGDVRVLLEAVEEPEQRFGNDPVATRDELLLSTLADALDEVEELLGENRDEWAWGDLKKAFFEHAMSSGVDEEAAESLNVGPEPMGGSGYTVWNANYNDDFQLTSGASWRMVIDVGGWDNSLAMSVPGQSGDPESPFYDNLLEMFVNGEYFPLLYTREAIQDACTKKIELAPQATDD</sequence>
<geneLocation type="plasmid" evidence="5 6">
    <name>2</name>
</geneLocation>
<evidence type="ECO:0000256" key="2">
    <source>
        <dbReference type="ARBA" id="ARBA00022801"/>
    </source>
</evidence>
<protein>
    <submittedName>
        <fullName evidence="5">Penicillin acylase</fullName>
    </submittedName>
</protein>
<dbReference type="SUPFAM" id="SSF56235">
    <property type="entry name" value="N-terminal nucleophile aminohydrolases (Ntn hydrolases)"/>
    <property type="match status" value="1"/>
</dbReference>